<dbReference type="PANTHER" id="PTHR10366">
    <property type="entry name" value="NAD DEPENDENT EPIMERASE/DEHYDRATASE"/>
    <property type="match status" value="1"/>
</dbReference>
<gene>
    <name evidence="4" type="ORF">D9619_012880</name>
</gene>
<protein>
    <recommendedName>
        <fullName evidence="3">NAD-dependent epimerase/dehydratase domain-containing protein</fullName>
    </recommendedName>
</protein>
<dbReference type="SUPFAM" id="SSF51735">
    <property type="entry name" value="NAD(P)-binding Rossmann-fold domains"/>
    <property type="match status" value="1"/>
</dbReference>
<dbReference type="AlphaFoldDB" id="A0A8H5F4W8"/>
<keyword evidence="1" id="KW-0560">Oxidoreductase</keyword>
<proteinExistence type="inferred from homology"/>
<dbReference type="InterPro" id="IPR050425">
    <property type="entry name" value="NAD(P)_dehydrat-like"/>
</dbReference>
<dbReference type="InterPro" id="IPR036291">
    <property type="entry name" value="NAD(P)-bd_dom_sf"/>
</dbReference>
<dbReference type="PANTHER" id="PTHR10366:SF564">
    <property type="entry name" value="STEROL-4-ALPHA-CARBOXYLATE 3-DEHYDROGENASE, DECARBOXYLATING"/>
    <property type="match status" value="1"/>
</dbReference>
<evidence type="ECO:0000313" key="4">
    <source>
        <dbReference type="EMBL" id="KAF5323697.1"/>
    </source>
</evidence>
<organism evidence="4 5">
    <name type="scientific">Psilocybe cf. subviscida</name>
    <dbReference type="NCBI Taxonomy" id="2480587"/>
    <lineage>
        <taxon>Eukaryota</taxon>
        <taxon>Fungi</taxon>
        <taxon>Dikarya</taxon>
        <taxon>Basidiomycota</taxon>
        <taxon>Agaricomycotina</taxon>
        <taxon>Agaricomycetes</taxon>
        <taxon>Agaricomycetidae</taxon>
        <taxon>Agaricales</taxon>
        <taxon>Agaricineae</taxon>
        <taxon>Strophariaceae</taxon>
        <taxon>Psilocybe</taxon>
    </lineage>
</organism>
<keyword evidence="5" id="KW-1185">Reference proteome</keyword>
<evidence type="ECO:0000256" key="2">
    <source>
        <dbReference type="ARBA" id="ARBA00023445"/>
    </source>
</evidence>
<evidence type="ECO:0000313" key="5">
    <source>
        <dbReference type="Proteomes" id="UP000567179"/>
    </source>
</evidence>
<feature type="domain" description="NAD-dependent epimerase/dehydratase" evidence="3">
    <location>
        <begin position="10"/>
        <end position="195"/>
    </location>
</feature>
<name>A0A8H5F4W8_9AGAR</name>
<dbReference type="EMBL" id="JAACJJ010000017">
    <property type="protein sequence ID" value="KAF5323697.1"/>
    <property type="molecule type" value="Genomic_DNA"/>
</dbReference>
<dbReference type="OrthoDB" id="2735536at2759"/>
<comment type="similarity">
    <text evidence="2">Belongs to the NAD(P)-dependent epimerase/dehydratase family. Dihydroflavonol-4-reductase subfamily.</text>
</comment>
<accession>A0A8H5F4W8</accession>
<dbReference type="GO" id="GO:0016616">
    <property type="term" value="F:oxidoreductase activity, acting on the CH-OH group of donors, NAD or NADP as acceptor"/>
    <property type="evidence" value="ECO:0007669"/>
    <property type="project" value="TreeGrafter"/>
</dbReference>
<dbReference type="InterPro" id="IPR001509">
    <property type="entry name" value="Epimerase_deHydtase"/>
</dbReference>
<comment type="caution">
    <text evidence="4">The sequence shown here is derived from an EMBL/GenBank/DDBJ whole genome shotgun (WGS) entry which is preliminary data.</text>
</comment>
<evidence type="ECO:0000256" key="1">
    <source>
        <dbReference type="ARBA" id="ARBA00023002"/>
    </source>
</evidence>
<reference evidence="4 5" key="1">
    <citation type="journal article" date="2020" name="ISME J.">
        <title>Uncovering the hidden diversity of litter-decomposition mechanisms in mushroom-forming fungi.</title>
        <authorList>
            <person name="Floudas D."/>
            <person name="Bentzer J."/>
            <person name="Ahren D."/>
            <person name="Johansson T."/>
            <person name="Persson P."/>
            <person name="Tunlid A."/>
        </authorList>
    </citation>
    <scope>NUCLEOTIDE SEQUENCE [LARGE SCALE GENOMIC DNA]</scope>
    <source>
        <strain evidence="4 5">CBS 101986</strain>
    </source>
</reference>
<sequence>MPTIAKGDKILVSGANGYIPIWIVRTLLERGYAVRGTVRGTSKGEYLKNYFNTLGYGDRFEYVIVEDIANEGAFDEAVRDVDGIAHAASPFHDKAKTPEEMFVPAIQGTVGMLQSALKNGTKVKRIVVTSSCAAVMSPPLVPTTFTEKDWNTQSPKEVEEQGNNTAPLTIYRASKTLAEQSAWAFYEKHKSEVKWDLTVINPPFASFENIVFGPFIHEASSLEDLNTSLLMWWKAVEGTPKTKEFLSICLAWVDVRDTSLAHVLALETEAAGGERIITASGSNIWQEWVDAINSINPSPLPSHTFTAGVPEITAGEVTYLVTYDTKKEKELFGIKFHTQLETAKDTLEDFAKRGW</sequence>
<dbReference type="Gene3D" id="3.40.50.720">
    <property type="entry name" value="NAD(P)-binding Rossmann-like Domain"/>
    <property type="match status" value="1"/>
</dbReference>
<evidence type="ECO:0000259" key="3">
    <source>
        <dbReference type="Pfam" id="PF01370"/>
    </source>
</evidence>
<dbReference type="Proteomes" id="UP000567179">
    <property type="component" value="Unassembled WGS sequence"/>
</dbReference>
<dbReference type="Pfam" id="PF01370">
    <property type="entry name" value="Epimerase"/>
    <property type="match status" value="1"/>
</dbReference>